<feature type="transmembrane region" description="Helical" evidence="1">
    <location>
        <begin position="6"/>
        <end position="27"/>
    </location>
</feature>
<gene>
    <name evidence="2" type="ORF">GM1_042_00310</name>
</gene>
<evidence type="ECO:0000313" key="2">
    <source>
        <dbReference type="EMBL" id="GAC81715.1"/>
    </source>
</evidence>
<keyword evidence="3" id="KW-1185">Reference proteome</keyword>
<feature type="transmembrane region" description="Helical" evidence="1">
    <location>
        <begin position="34"/>
        <end position="57"/>
    </location>
</feature>
<keyword evidence="1" id="KW-0472">Membrane</keyword>
<name>M3UNL0_GORML</name>
<protein>
    <submittedName>
        <fullName evidence="2">Uncharacterized protein</fullName>
    </submittedName>
</protein>
<dbReference type="Proteomes" id="UP000035009">
    <property type="component" value="Unassembled WGS sequence"/>
</dbReference>
<keyword evidence="1" id="KW-0812">Transmembrane</keyword>
<accession>M3UNL0</accession>
<feature type="transmembrane region" description="Helical" evidence="1">
    <location>
        <begin position="69"/>
        <end position="86"/>
    </location>
</feature>
<dbReference type="InterPro" id="IPR021315">
    <property type="entry name" value="Gap/Sap"/>
</dbReference>
<feature type="transmembrane region" description="Helical" evidence="1">
    <location>
        <begin position="151"/>
        <end position="174"/>
    </location>
</feature>
<evidence type="ECO:0000256" key="1">
    <source>
        <dbReference type="SAM" id="Phobius"/>
    </source>
</evidence>
<dbReference type="AlphaFoldDB" id="M3UNL0"/>
<evidence type="ECO:0000313" key="3">
    <source>
        <dbReference type="Proteomes" id="UP000035009"/>
    </source>
</evidence>
<dbReference type="STRING" id="410332.SAMN04488550_3662"/>
<sequence length="177" mass="17871">MVGEIVLLAVGVAVSPLPIIAVVLMLLSRRPRSASLAFAVGCTALIASATTLFTVIGDAADSGSSRPTFMYWVDAAAGLALLVVGVRTWRTRNKTSEPPSWLASVDDMSTLKAGGTGLAITIANPKNLMLFAAAGAAIGAADFDGPQTTMLAILVLVIGVALGAKGFGGLLGFAQAV</sequence>
<organism evidence="2 3">
    <name type="scientific">Gordonia malaquae NBRC 108250</name>
    <dbReference type="NCBI Taxonomy" id="1223542"/>
    <lineage>
        <taxon>Bacteria</taxon>
        <taxon>Bacillati</taxon>
        <taxon>Actinomycetota</taxon>
        <taxon>Actinomycetes</taxon>
        <taxon>Mycobacteriales</taxon>
        <taxon>Gordoniaceae</taxon>
        <taxon>Gordonia</taxon>
    </lineage>
</organism>
<dbReference type="Pfam" id="PF11139">
    <property type="entry name" value="SfLAP"/>
    <property type="match status" value="1"/>
</dbReference>
<proteinExistence type="predicted"/>
<dbReference type="EMBL" id="BAOP01000042">
    <property type="protein sequence ID" value="GAC81715.1"/>
    <property type="molecule type" value="Genomic_DNA"/>
</dbReference>
<dbReference type="OrthoDB" id="4753036at2"/>
<comment type="caution">
    <text evidence="2">The sequence shown here is derived from an EMBL/GenBank/DDBJ whole genome shotgun (WGS) entry which is preliminary data.</text>
</comment>
<reference evidence="2 3" key="1">
    <citation type="submission" date="2013-02" db="EMBL/GenBank/DDBJ databases">
        <title>Whole genome shotgun sequence of Gordonia malaquae NBRC 108250.</title>
        <authorList>
            <person name="Yoshida I."/>
            <person name="Hosoyama A."/>
            <person name="Tsuchikane K."/>
            <person name="Ando Y."/>
            <person name="Baba S."/>
            <person name="Ohji S."/>
            <person name="Hamada M."/>
            <person name="Tamura T."/>
            <person name="Yamazoe A."/>
            <person name="Yamazaki S."/>
            <person name="Fujita N."/>
        </authorList>
    </citation>
    <scope>NUCLEOTIDE SEQUENCE [LARGE SCALE GENOMIC DNA]</scope>
    <source>
        <strain evidence="2 3">NBRC 108250</strain>
    </source>
</reference>
<keyword evidence="1" id="KW-1133">Transmembrane helix</keyword>
<dbReference type="RefSeq" id="WP_008381684.1">
    <property type="nucleotide sequence ID" value="NZ_BAOP01000042.1"/>
</dbReference>
<dbReference type="eggNOG" id="COG1280">
    <property type="taxonomic scope" value="Bacteria"/>
</dbReference>